<dbReference type="PROSITE" id="PS00197">
    <property type="entry name" value="2FE2S_FER_1"/>
    <property type="match status" value="1"/>
</dbReference>
<evidence type="ECO:0000313" key="13">
    <source>
        <dbReference type="Proteomes" id="UP000632858"/>
    </source>
</evidence>
<evidence type="ECO:0000259" key="10">
    <source>
        <dbReference type="PROSITE" id="PS51085"/>
    </source>
</evidence>
<dbReference type="InterPro" id="IPR012675">
    <property type="entry name" value="Beta-grasp_dom_sf"/>
</dbReference>
<dbReference type="InterPro" id="IPR050415">
    <property type="entry name" value="MRET"/>
</dbReference>
<dbReference type="Gene3D" id="2.40.30.10">
    <property type="entry name" value="Translation factors"/>
    <property type="match status" value="1"/>
</dbReference>
<dbReference type="GO" id="GO:0046872">
    <property type="term" value="F:metal ion binding"/>
    <property type="evidence" value="ECO:0007669"/>
    <property type="project" value="UniProtKB-KW"/>
</dbReference>
<dbReference type="EMBL" id="BMFO01000001">
    <property type="protein sequence ID" value="GGF84802.1"/>
    <property type="molecule type" value="Genomic_DNA"/>
</dbReference>
<dbReference type="PROSITE" id="PS51384">
    <property type="entry name" value="FAD_FR"/>
    <property type="match status" value="1"/>
</dbReference>
<feature type="domain" description="2Fe-2S ferredoxin-type" evidence="10">
    <location>
        <begin position="321"/>
        <end position="403"/>
    </location>
</feature>
<dbReference type="SUPFAM" id="SSF52343">
    <property type="entry name" value="Ferredoxin reductase-like, C-terminal NADP-linked domain"/>
    <property type="match status" value="1"/>
</dbReference>
<comment type="caution">
    <text evidence="12">The sequence shown here is derived from an EMBL/GenBank/DDBJ whole genome shotgun (WGS) entry which is preliminary data.</text>
</comment>
<keyword evidence="9" id="KW-0472">Membrane</keyword>
<evidence type="ECO:0000259" key="11">
    <source>
        <dbReference type="PROSITE" id="PS51384"/>
    </source>
</evidence>
<dbReference type="InterPro" id="IPR006058">
    <property type="entry name" value="2Fe2S_fd_BS"/>
</dbReference>
<dbReference type="GO" id="GO:0050660">
    <property type="term" value="F:flavin adenine dinucleotide binding"/>
    <property type="evidence" value="ECO:0007669"/>
    <property type="project" value="TreeGrafter"/>
</dbReference>
<dbReference type="GO" id="GO:0051537">
    <property type="term" value="F:2 iron, 2 sulfur cluster binding"/>
    <property type="evidence" value="ECO:0007669"/>
    <property type="project" value="UniProtKB-KW"/>
</dbReference>
<dbReference type="Proteomes" id="UP000632858">
    <property type="component" value="Unassembled WGS sequence"/>
</dbReference>
<dbReference type="InterPro" id="IPR039261">
    <property type="entry name" value="FNR_nucleotide-bd"/>
</dbReference>
<evidence type="ECO:0000256" key="1">
    <source>
        <dbReference type="ARBA" id="ARBA00001974"/>
    </source>
</evidence>
<keyword evidence="8" id="KW-0411">Iron-sulfur</keyword>
<dbReference type="PANTHER" id="PTHR47354:SF8">
    <property type="entry name" value="1,2-PHENYLACETYL-COA EPOXIDASE, SUBUNIT E"/>
    <property type="match status" value="1"/>
</dbReference>
<dbReference type="PRINTS" id="PR00410">
    <property type="entry name" value="PHEHYDRXLASE"/>
</dbReference>
<evidence type="ECO:0000256" key="7">
    <source>
        <dbReference type="ARBA" id="ARBA00023004"/>
    </source>
</evidence>
<evidence type="ECO:0000256" key="2">
    <source>
        <dbReference type="ARBA" id="ARBA00022630"/>
    </source>
</evidence>
<dbReference type="PANTHER" id="PTHR47354">
    <property type="entry name" value="NADH OXIDOREDUCTASE HCR"/>
    <property type="match status" value="1"/>
</dbReference>
<reference evidence="12" key="2">
    <citation type="submission" date="2020-09" db="EMBL/GenBank/DDBJ databases">
        <authorList>
            <person name="Sun Q."/>
            <person name="Zhou Y."/>
        </authorList>
    </citation>
    <scope>NUCLEOTIDE SEQUENCE</scope>
    <source>
        <strain evidence="12">CGMCC 1.12726</strain>
    </source>
</reference>
<dbReference type="InterPro" id="IPR001041">
    <property type="entry name" value="2Fe-2S_ferredoxin-type"/>
</dbReference>
<organism evidence="12 13">
    <name type="scientific">Arenimonas maotaiensis</name>
    <dbReference type="NCBI Taxonomy" id="1446479"/>
    <lineage>
        <taxon>Bacteria</taxon>
        <taxon>Pseudomonadati</taxon>
        <taxon>Pseudomonadota</taxon>
        <taxon>Gammaproteobacteria</taxon>
        <taxon>Lysobacterales</taxon>
        <taxon>Lysobacteraceae</taxon>
        <taxon>Arenimonas</taxon>
    </lineage>
</organism>
<keyword evidence="5" id="KW-0274">FAD</keyword>
<comment type="cofactor">
    <cofactor evidence="1">
        <name>FAD</name>
        <dbReference type="ChEBI" id="CHEBI:57692"/>
    </cofactor>
</comment>
<dbReference type="InterPro" id="IPR017927">
    <property type="entry name" value="FAD-bd_FR_type"/>
</dbReference>
<dbReference type="InterPro" id="IPR001433">
    <property type="entry name" value="OxRdtase_FAD/NAD-bd"/>
</dbReference>
<evidence type="ECO:0000256" key="3">
    <source>
        <dbReference type="ARBA" id="ARBA00022714"/>
    </source>
</evidence>
<dbReference type="Pfam" id="PF00175">
    <property type="entry name" value="NAD_binding_1"/>
    <property type="match status" value="1"/>
</dbReference>
<dbReference type="RefSeq" id="WP_188447116.1">
    <property type="nucleotide sequence ID" value="NZ_BMFO01000001.1"/>
</dbReference>
<dbReference type="SUPFAM" id="SSF54292">
    <property type="entry name" value="2Fe-2S ferredoxin-like"/>
    <property type="match status" value="1"/>
</dbReference>
<dbReference type="SUPFAM" id="SSF63380">
    <property type="entry name" value="Riboflavin synthase domain-like"/>
    <property type="match status" value="1"/>
</dbReference>
<evidence type="ECO:0000256" key="4">
    <source>
        <dbReference type="ARBA" id="ARBA00022723"/>
    </source>
</evidence>
<keyword evidence="2" id="KW-0285">Flavoprotein</keyword>
<accession>A0A917CDH8</accession>
<dbReference type="InterPro" id="IPR017938">
    <property type="entry name" value="Riboflavin_synthase-like_b-brl"/>
</dbReference>
<evidence type="ECO:0000256" key="6">
    <source>
        <dbReference type="ARBA" id="ARBA00023002"/>
    </source>
</evidence>
<sequence>MTAAKLTLIIVSALTLQVLLFAAYALWRRVRAPKPTPAPVATPAKTPAGWDGWRALRVVRRGYEDAAGTICSFYLEAVDGGELPPFLPGQYLTFKAPPAADGKARTRCYSLSDNGDGRRYRISVKRVPWDAQPGPPMPVSVHLHEQLQVGDTIMARAPMGRFTLDTGSDTPVVLIAGGIGITPLLCMLQWLLANRPQRPVHLFYGARNAREMAFRNLIEDWAARHPHFKRHLLFDSPEPGDSDLPGVRDGRFITIELLQRQLPYGPAQFYLCGPNAMMQAMTDGLRGWGVAAKDIHLEAFGPSALTNAAPVEAPVDNATTYPVTFTRSGVNAVWDGRDASLLELSERVGVEIANACRAGNCGTCETKIGKGDVIYPEPPDFPVQDGHCLPCVCRPAGELALEA</sequence>
<keyword evidence="3" id="KW-0001">2Fe-2S</keyword>
<dbReference type="Gene3D" id="3.40.50.80">
    <property type="entry name" value="Nucleotide-binding domain of ferredoxin-NADP reductase (FNR) module"/>
    <property type="match status" value="1"/>
</dbReference>
<dbReference type="Pfam" id="PF00111">
    <property type="entry name" value="Fer2"/>
    <property type="match status" value="1"/>
</dbReference>
<dbReference type="AlphaFoldDB" id="A0A917CDH8"/>
<dbReference type="CDD" id="cd00207">
    <property type="entry name" value="fer2"/>
    <property type="match status" value="1"/>
</dbReference>
<feature type="transmembrane region" description="Helical" evidence="9">
    <location>
        <begin position="171"/>
        <end position="192"/>
    </location>
</feature>
<evidence type="ECO:0000256" key="9">
    <source>
        <dbReference type="SAM" id="Phobius"/>
    </source>
</evidence>
<reference evidence="12" key="1">
    <citation type="journal article" date="2014" name="Int. J. Syst. Evol. Microbiol.">
        <title>Complete genome sequence of Corynebacterium casei LMG S-19264T (=DSM 44701T), isolated from a smear-ripened cheese.</title>
        <authorList>
            <consortium name="US DOE Joint Genome Institute (JGI-PGF)"/>
            <person name="Walter F."/>
            <person name="Albersmeier A."/>
            <person name="Kalinowski J."/>
            <person name="Ruckert C."/>
        </authorList>
    </citation>
    <scope>NUCLEOTIDE SEQUENCE</scope>
    <source>
        <strain evidence="12">CGMCC 1.12726</strain>
    </source>
</reference>
<keyword evidence="9" id="KW-0812">Transmembrane</keyword>
<dbReference type="InterPro" id="IPR036010">
    <property type="entry name" value="2Fe-2S_ferredoxin-like_sf"/>
</dbReference>
<dbReference type="InterPro" id="IPR008333">
    <property type="entry name" value="Cbr1-like_FAD-bd_dom"/>
</dbReference>
<proteinExistence type="predicted"/>
<feature type="domain" description="FAD-binding FR-type" evidence="11">
    <location>
        <begin position="51"/>
        <end position="165"/>
    </location>
</feature>
<name>A0A917CDH8_9GAMM</name>
<keyword evidence="9" id="KW-1133">Transmembrane helix</keyword>
<evidence type="ECO:0000256" key="8">
    <source>
        <dbReference type="ARBA" id="ARBA00023014"/>
    </source>
</evidence>
<dbReference type="CDD" id="cd06184">
    <property type="entry name" value="flavohem_like_fad_nad_binding"/>
    <property type="match status" value="1"/>
</dbReference>
<evidence type="ECO:0000256" key="5">
    <source>
        <dbReference type="ARBA" id="ARBA00022827"/>
    </source>
</evidence>
<keyword evidence="4" id="KW-0479">Metal-binding</keyword>
<keyword evidence="7" id="KW-0408">Iron</keyword>
<keyword evidence="13" id="KW-1185">Reference proteome</keyword>
<gene>
    <name evidence="12" type="ORF">GCM10010960_03530</name>
</gene>
<dbReference type="GO" id="GO:0016491">
    <property type="term" value="F:oxidoreductase activity"/>
    <property type="evidence" value="ECO:0007669"/>
    <property type="project" value="UniProtKB-KW"/>
</dbReference>
<dbReference type="Pfam" id="PF00970">
    <property type="entry name" value="FAD_binding_6"/>
    <property type="match status" value="1"/>
</dbReference>
<dbReference type="Gene3D" id="3.10.20.30">
    <property type="match status" value="1"/>
</dbReference>
<keyword evidence="6" id="KW-0560">Oxidoreductase</keyword>
<dbReference type="PROSITE" id="PS51085">
    <property type="entry name" value="2FE2S_FER_2"/>
    <property type="match status" value="1"/>
</dbReference>
<evidence type="ECO:0000313" key="12">
    <source>
        <dbReference type="EMBL" id="GGF84802.1"/>
    </source>
</evidence>
<protein>
    <recommendedName>
        <fullName evidence="14">2Fe-2S iron-sulfur cluster binding domain-containing protein</fullName>
    </recommendedName>
</protein>
<evidence type="ECO:0008006" key="14">
    <source>
        <dbReference type="Google" id="ProtNLM"/>
    </source>
</evidence>
<feature type="transmembrane region" description="Helical" evidence="9">
    <location>
        <begin position="6"/>
        <end position="27"/>
    </location>
</feature>